<dbReference type="PANTHER" id="PTHR15706">
    <property type="entry name" value="SH3 MULTIPLE DOMAIN"/>
    <property type="match status" value="1"/>
</dbReference>
<keyword evidence="2" id="KW-0677">Repeat</keyword>
<evidence type="ECO:0000313" key="7">
    <source>
        <dbReference type="EMBL" id="CAL1702163.1"/>
    </source>
</evidence>
<dbReference type="InterPro" id="IPR035548">
    <property type="entry name" value="Bem1/Scd2_SH3_1"/>
</dbReference>
<dbReference type="SMART" id="SM00326">
    <property type="entry name" value="SH3"/>
    <property type="match status" value="2"/>
</dbReference>
<dbReference type="InterPro" id="IPR001452">
    <property type="entry name" value="SH3_domain"/>
</dbReference>
<dbReference type="SUPFAM" id="SSF64268">
    <property type="entry name" value="PX domain"/>
    <property type="match status" value="1"/>
</dbReference>
<evidence type="ECO:0000256" key="4">
    <source>
        <dbReference type="SAM" id="MobiDB-lite"/>
    </source>
</evidence>
<feature type="domain" description="SH3" evidence="5">
    <location>
        <begin position="126"/>
        <end position="188"/>
    </location>
</feature>
<gene>
    <name evidence="7" type="ORF">GFSPODELE1_LOCUS3910</name>
</gene>
<feature type="compositionally biased region" description="Polar residues" evidence="4">
    <location>
        <begin position="1"/>
        <end position="10"/>
    </location>
</feature>
<feature type="compositionally biased region" description="Low complexity" evidence="4">
    <location>
        <begin position="531"/>
        <end position="540"/>
    </location>
</feature>
<dbReference type="Pfam" id="PF00787">
    <property type="entry name" value="PX"/>
    <property type="match status" value="1"/>
</dbReference>
<feature type="region of interest" description="Disordered" evidence="4">
    <location>
        <begin position="235"/>
        <end position="277"/>
    </location>
</feature>
<evidence type="ECO:0000256" key="2">
    <source>
        <dbReference type="ARBA" id="ARBA00022737"/>
    </source>
</evidence>
<dbReference type="Pfam" id="PF00018">
    <property type="entry name" value="SH3_1"/>
    <property type="match status" value="2"/>
</dbReference>
<feature type="region of interest" description="Disordered" evidence="4">
    <location>
        <begin position="513"/>
        <end position="613"/>
    </location>
</feature>
<organism evidence="7 8">
    <name type="scientific">Somion occarium</name>
    <dbReference type="NCBI Taxonomy" id="3059160"/>
    <lineage>
        <taxon>Eukaryota</taxon>
        <taxon>Fungi</taxon>
        <taxon>Dikarya</taxon>
        <taxon>Basidiomycota</taxon>
        <taxon>Agaricomycotina</taxon>
        <taxon>Agaricomycetes</taxon>
        <taxon>Polyporales</taxon>
        <taxon>Cerrenaceae</taxon>
        <taxon>Somion</taxon>
    </lineage>
</organism>
<accession>A0ABP1D589</accession>
<feature type="domain" description="PX" evidence="6">
    <location>
        <begin position="278"/>
        <end position="413"/>
    </location>
</feature>
<keyword evidence="8" id="KW-1185">Reference proteome</keyword>
<feature type="compositionally biased region" description="Polar residues" evidence="4">
    <location>
        <begin position="556"/>
        <end position="613"/>
    </location>
</feature>
<feature type="compositionally biased region" description="Basic residues" evidence="4">
    <location>
        <begin position="519"/>
        <end position="530"/>
    </location>
</feature>
<sequence length="735" mass="81502">MKSLRKSLNGNKDHSHHIPSPSSPLPPLSKPINAIQPPKKVIKALQSHRATAPQELSFDKGDFFHVVNDVNQGQWYEAHNPISGARGLVPCSMFEVFGRGAVTSPSPRLTQAPNPVQTQSPMSPKTQVYYAIVLHDFIAERADELDAKAGDTISVVAQSNREWFVAKPIGRLGRPGLIPVSFVEIRDPATASPIQDVNALIDSGALPRVEEWKKSVMTYKANSISLGVIEDPNASQATHYNSNKNGSAAPSIDVQSPSPTPYQNQQQAPQPPPKQSILPEGILLEASVKSFHYEMEEYWFLVHATFQPYPSNSSDPLPPAKHLALFRTYNDFYDFQVELLDTFPHEAGRPDNQTRILPFMPGPVEHVDKQITITRQEELDEYIRQLCALRFSARYLLEHELVRQFVSIKPGDAEQDIEPRVSDIQALARTSYGGGPDSGANYGNDIDSQFDRLQVSQRPEPGSDVSEYEEEGDVMGRGLDGDAYDYYSQSHHPYASPELLQKPVQPLRLHNRTDSSTSLHKKTAKGHAANHSRSSSRANSPLPPSARYSSLEIDPYQTNANSRSSLASSHEPSPVSMRSSQTPSVATSATSLSGRSRSQSTATMSTPPISSNNPQTAFVKIKIFDNASDDVVAIRVHPRVTHSQLLEKVRARLPNVIALRYRDSLRNELVDIRSDDELGSWMDGADRHVLISSTSFNDALLLPTVSIYDLTCTTTLAMHQLIVIYMFRPLYHFHA</sequence>
<evidence type="ECO:0000256" key="1">
    <source>
        <dbReference type="ARBA" id="ARBA00022443"/>
    </source>
</evidence>
<dbReference type="InterPro" id="IPR035549">
    <property type="entry name" value="Bem1/Scd2_SH3_2"/>
</dbReference>
<dbReference type="InterPro" id="IPR036028">
    <property type="entry name" value="SH3-like_dom_sf"/>
</dbReference>
<dbReference type="Gene3D" id="2.30.30.40">
    <property type="entry name" value="SH3 Domains"/>
    <property type="match status" value="2"/>
</dbReference>
<name>A0ABP1D589_9APHY</name>
<dbReference type="SMART" id="SM00312">
    <property type="entry name" value="PX"/>
    <property type="match status" value="1"/>
</dbReference>
<dbReference type="EMBL" id="OZ037945">
    <property type="protein sequence ID" value="CAL1702163.1"/>
    <property type="molecule type" value="Genomic_DNA"/>
</dbReference>
<dbReference type="InterPro" id="IPR035550">
    <property type="entry name" value="Bem1/Scd2_PX"/>
</dbReference>
<feature type="compositionally biased region" description="Polar residues" evidence="4">
    <location>
        <begin position="235"/>
        <end position="257"/>
    </location>
</feature>
<feature type="region of interest" description="Disordered" evidence="4">
    <location>
        <begin position="1"/>
        <end position="33"/>
    </location>
</feature>
<dbReference type="SUPFAM" id="SSF50044">
    <property type="entry name" value="SH3-domain"/>
    <property type="match status" value="2"/>
</dbReference>
<feature type="region of interest" description="Disordered" evidence="4">
    <location>
        <begin position="455"/>
        <end position="490"/>
    </location>
</feature>
<evidence type="ECO:0000259" key="5">
    <source>
        <dbReference type="PROSITE" id="PS50002"/>
    </source>
</evidence>
<dbReference type="Gene3D" id="3.30.1520.10">
    <property type="entry name" value="Phox-like domain"/>
    <property type="match status" value="1"/>
</dbReference>
<dbReference type="PROSITE" id="PS50002">
    <property type="entry name" value="SH3"/>
    <property type="match status" value="2"/>
</dbReference>
<feature type="domain" description="SH3" evidence="5">
    <location>
        <begin position="37"/>
        <end position="99"/>
    </location>
</feature>
<dbReference type="InterPro" id="IPR036871">
    <property type="entry name" value="PX_dom_sf"/>
</dbReference>
<dbReference type="PROSITE" id="PS50195">
    <property type="entry name" value="PX"/>
    <property type="match status" value="1"/>
</dbReference>
<dbReference type="CDD" id="cd11878">
    <property type="entry name" value="SH3_Bem1p_1"/>
    <property type="match status" value="1"/>
</dbReference>
<dbReference type="Proteomes" id="UP001497453">
    <property type="component" value="Chromosome 2"/>
</dbReference>
<dbReference type="CDD" id="cd06890">
    <property type="entry name" value="PX_Bem1p"/>
    <property type="match status" value="1"/>
</dbReference>
<dbReference type="Gene3D" id="3.10.20.90">
    <property type="entry name" value="Phosphatidylinositol 3-kinase Catalytic Subunit, Chain A, domain 1"/>
    <property type="match status" value="1"/>
</dbReference>
<dbReference type="CDD" id="cd11879">
    <property type="entry name" value="SH3_Bem1p_2"/>
    <property type="match status" value="1"/>
</dbReference>
<protein>
    <submittedName>
        <fullName evidence="7">Uncharacterized protein</fullName>
    </submittedName>
</protein>
<evidence type="ECO:0000313" key="8">
    <source>
        <dbReference type="Proteomes" id="UP001497453"/>
    </source>
</evidence>
<dbReference type="InterPro" id="IPR001683">
    <property type="entry name" value="PX_dom"/>
</dbReference>
<dbReference type="SUPFAM" id="SSF54277">
    <property type="entry name" value="CAD &amp; PB1 domains"/>
    <property type="match status" value="1"/>
</dbReference>
<proteinExistence type="predicted"/>
<evidence type="ECO:0000259" key="6">
    <source>
        <dbReference type="PROSITE" id="PS50195"/>
    </source>
</evidence>
<keyword evidence="1 3" id="KW-0728">SH3 domain</keyword>
<evidence type="ECO:0000256" key="3">
    <source>
        <dbReference type="PROSITE-ProRule" id="PRU00192"/>
    </source>
</evidence>
<dbReference type="PANTHER" id="PTHR15706:SF2">
    <property type="entry name" value="SH3 AND PX DOMAIN-CONTAINING PROTEIN 2A"/>
    <property type="match status" value="1"/>
</dbReference>
<dbReference type="InterPro" id="IPR051228">
    <property type="entry name" value="NADPH_Oxidase/PX-Domain"/>
</dbReference>
<reference evidence="8" key="1">
    <citation type="submission" date="2024-04" db="EMBL/GenBank/DDBJ databases">
        <authorList>
            <person name="Shaw F."/>
            <person name="Minotto A."/>
        </authorList>
    </citation>
    <scope>NUCLEOTIDE SEQUENCE [LARGE SCALE GENOMIC DNA]</scope>
</reference>